<sequence>MSERLKCSKYTTYIGFTLDPEVKCGKHIEKITDKARKRLRILKHLSSTDWGSDTFPLRKSYITLVHLVLEYGPSPQGSQYGPRPQGSL</sequence>
<dbReference type="Proteomes" id="UP000887116">
    <property type="component" value="Unassembled WGS sequence"/>
</dbReference>
<dbReference type="EMBL" id="BMAO01036244">
    <property type="protein sequence ID" value="GFR09284.1"/>
    <property type="molecule type" value="Genomic_DNA"/>
</dbReference>
<comment type="caution">
    <text evidence="1">The sequence shown here is derived from an EMBL/GenBank/DDBJ whole genome shotgun (WGS) entry which is preliminary data.</text>
</comment>
<name>A0A8X6GT23_TRICU</name>
<evidence type="ECO:0000313" key="1">
    <source>
        <dbReference type="EMBL" id="GFR09284.1"/>
    </source>
</evidence>
<protein>
    <submittedName>
        <fullName evidence="1">Uncharacterized protein</fullName>
    </submittedName>
</protein>
<accession>A0A8X6GT23</accession>
<evidence type="ECO:0000313" key="2">
    <source>
        <dbReference type="Proteomes" id="UP000887116"/>
    </source>
</evidence>
<dbReference type="AlphaFoldDB" id="A0A8X6GT23"/>
<gene>
    <name evidence="1" type="ORF">TNCT_295301</name>
</gene>
<organism evidence="1 2">
    <name type="scientific">Trichonephila clavata</name>
    <name type="common">Joro spider</name>
    <name type="synonym">Nephila clavata</name>
    <dbReference type="NCBI Taxonomy" id="2740835"/>
    <lineage>
        <taxon>Eukaryota</taxon>
        <taxon>Metazoa</taxon>
        <taxon>Ecdysozoa</taxon>
        <taxon>Arthropoda</taxon>
        <taxon>Chelicerata</taxon>
        <taxon>Arachnida</taxon>
        <taxon>Araneae</taxon>
        <taxon>Araneomorphae</taxon>
        <taxon>Entelegynae</taxon>
        <taxon>Araneoidea</taxon>
        <taxon>Nephilidae</taxon>
        <taxon>Trichonephila</taxon>
    </lineage>
</organism>
<dbReference type="OrthoDB" id="6432178at2759"/>
<proteinExistence type="predicted"/>
<keyword evidence="2" id="KW-1185">Reference proteome</keyword>
<reference evidence="1" key="1">
    <citation type="submission" date="2020-07" db="EMBL/GenBank/DDBJ databases">
        <title>Multicomponent nature underlies the extraordinary mechanical properties of spider dragline silk.</title>
        <authorList>
            <person name="Kono N."/>
            <person name="Nakamura H."/>
            <person name="Mori M."/>
            <person name="Yoshida Y."/>
            <person name="Ohtoshi R."/>
            <person name="Malay A.D."/>
            <person name="Moran D.A.P."/>
            <person name="Tomita M."/>
            <person name="Numata K."/>
            <person name="Arakawa K."/>
        </authorList>
    </citation>
    <scope>NUCLEOTIDE SEQUENCE</scope>
</reference>